<dbReference type="Proteomes" id="UP000548476">
    <property type="component" value="Unassembled WGS sequence"/>
</dbReference>
<evidence type="ECO:0000313" key="6">
    <source>
        <dbReference type="EMBL" id="MBB6035950.1"/>
    </source>
</evidence>
<dbReference type="InterPro" id="IPR014013">
    <property type="entry name" value="Helic_SF1/SF2_ATP-bd_DinG/Rad3"/>
</dbReference>
<dbReference type="PROSITE" id="PS51193">
    <property type="entry name" value="HELICASE_ATP_BIND_2"/>
    <property type="match status" value="1"/>
</dbReference>
<dbReference type="SMART" id="SM00491">
    <property type="entry name" value="HELICc2"/>
    <property type="match status" value="1"/>
</dbReference>
<keyword evidence="3" id="KW-0067">ATP-binding</keyword>
<dbReference type="GO" id="GO:0003678">
    <property type="term" value="F:DNA helicase activity"/>
    <property type="evidence" value="ECO:0007669"/>
    <property type="project" value="UniProtKB-EC"/>
</dbReference>
<dbReference type="GO" id="GO:0005524">
    <property type="term" value="F:ATP binding"/>
    <property type="evidence" value="ECO:0007669"/>
    <property type="project" value="UniProtKB-KW"/>
</dbReference>
<dbReference type="Pfam" id="PF13307">
    <property type="entry name" value="Helicase_C_2"/>
    <property type="match status" value="1"/>
</dbReference>
<evidence type="ECO:0000313" key="7">
    <source>
        <dbReference type="Proteomes" id="UP000548476"/>
    </source>
</evidence>
<dbReference type="PANTHER" id="PTHR11472:SF34">
    <property type="entry name" value="REGULATOR OF TELOMERE ELONGATION HELICASE 1"/>
    <property type="match status" value="1"/>
</dbReference>
<reference evidence="6 7" key="1">
    <citation type="submission" date="2020-08" db="EMBL/GenBank/DDBJ databases">
        <title>Genomic Encyclopedia of Type Strains, Phase IV (KMG-IV): sequencing the most valuable type-strain genomes for metagenomic binning, comparative biology and taxonomic classification.</title>
        <authorList>
            <person name="Goeker M."/>
        </authorList>
    </citation>
    <scope>NUCLEOTIDE SEQUENCE [LARGE SCALE GENOMIC DNA]</scope>
    <source>
        <strain evidence="6 7">YIM 65646</strain>
    </source>
</reference>
<sequence>MVGAETEVVKLLDAAVSAVPGGQIRPGQQQMVEAIDKARTTRRHLLVQAGTGTGKSLGYLVPSLLSERPVVVSTATLALQAQLVDTDLPRLADATEEVLGRKATFAVLKGRHHYLCAAKLAEPEPEEEQDSLDGGAWLGQAGRMEKHVKRVHEWANETENGDRDELDPGVPDTVWRGVSVSSRECVGAQKCPQGDICFAEKARGAAREADIVVTNHSLLAIDLLNGRKVLPDHDLLIVDEAHELADRATGAAQAELSVAGIERTMRRAGQFVSRETKEKFTDGGAAFDASLDNLPSSRLVQLPDHLRQALTLLEGACRDAFSEITVGKDDESLLKQQAKTGVGDLRDVVQRMLQESEYDVIWADSAAGTGGRRRQLTVAPLSVAGILGEELFAERTVVVTSATLTLGGKFDNVTRALGIEESEADTLDVGSPFDYRKQGILYVAAHLPKPTMSGLSEAAAEELVRLVTAIGGRTLGLFSSRKAAERAAEVLRERTDLPILVQGEESLPPLVRRFRAEPETCLLGVMSLWQGVDVPGDACQLVVVDRLPFPRPDEPLMAARSAAADNAGGSGFAQVSVPYAAIRLAQGVGRLIRSTSDKGVVAVLDARLENARSYGRYLRESLPPLWYTTDKDKVVGALKRLRDASS</sequence>
<dbReference type="InterPro" id="IPR006555">
    <property type="entry name" value="ATP-dep_Helicase_C"/>
</dbReference>
<dbReference type="SUPFAM" id="SSF52540">
    <property type="entry name" value="P-loop containing nucleoside triphosphate hydrolases"/>
    <property type="match status" value="1"/>
</dbReference>
<evidence type="ECO:0000256" key="3">
    <source>
        <dbReference type="ARBA" id="ARBA00022840"/>
    </source>
</evidence>
<gene>
    <name evidence="6" type="ORF">HNR73_003818</name>
</gene>
<comment type="caution">
    <text evidence="6">The sequence shown here is derived from an EMBL/GenBank/DDBJ whole genome shotgun (WGS) entry which is preliminary data.</text>
</comment>
<dbReference type="EMBL" id="JACHGT010000008">
    <property type="protein sequence ID" value="MBB6035950.1"/>
    <property type="molecule type" value="Genomic_DNA"/>
</dbReference>
<comment type="similarity">
    <text evidence="4">Belongs to the helicase family. DinG subfamily.</text>
</comment>
<dbReference type="GO" id="GO:0016818">
    <property type="term" value="F:hydrolase activity, acting on acid anhydrides, in phosphorus-containing anhydrides"/>
    <property type="evidence" value="ECO:0007669"/>
    <property type="project" value="InterPro"/>
</dbReference>
<dbReference type="AlphaFoldDB" id="A0A841FVE2"/>
<keyword evidence="6" id="KW-0347">Helicase</keyword>
<dbReference type="GO" id="GO:0003676">
    <property type="term" value="F:nucleic acid binding"/>
    <property type="evidence" value="ECO:0007669"/>
    <property type="project" value="InterPro"/>
</dbReference>
<evidence type="ECO:0000256" key="4">
    <source>
        <dbReference type="ARBA" id="ARBA00038058"/>
    </source>
</evidence>
<keyword evidence="7" id="KW-1185">Reference proteome</keyword>
<feature type="domain" description="Helicase ATP-binding" evidence="5">
    <location>
        <begin position="14"/>
        <end position="290"/>
    </location>
</feature>
<keyword evidence="1" id="KW-0547">Nucleotide-binding</keyword>
<keyword evidence="2 6" id="KW-0378">Hydrolase</keyword>
<dbReference type="Gene3D" id="3.40.50.300">
    <property type="entry name" value="P-loop containing nucleotide triphosphate hydrolases"/>
    <property type="match status" value="2"/>
</dbReference>
<dbReference type="SMART" id="SM00487">
    <property type="entry name" value="DEXDc"/>
    <property type="match status" value="1"/>
</dbReference>
<dbReference type="InterPro" id="IPR014001">
    <property type="entry name" value="Helicase_ATP-bd"/>
</dbReference>
<dbReference type="InterPro" id="IPR027417">
    <property type="entry name" value="P-loop_NTPase"/>
</dbReference>
<dbReference type="InterPro" id="IPR045028">
    <property type="entry name" value="DinG/Rad3-like"/>
</dbReference>
<proteinExistence type="inferred from homology"/>
<organism evidence="6 7">
    <name type="scientific">Phytomonospora endophytica</name>
    <dbReference type="NCBI Taxonomy" id="714109"/>
    <lineage>
        <taxon>Bacteria</taxon>
        <taxon>Bacillati</taxon>
        <taxon>Actinomycetota</taxon>
        <taxon>Actinomycetes</taxon>
        <taxon>Micromonosporales</taxon>
        <taxon>Micromonosporaceae</taxon>
        <taxon>Phytomonospora</taxon>
    </lineage>
</organism>
<protein>
    <submittedName>
        <fullName evidence="6">ATP-dependent DNA helicase DinG</fullName>
        <ecNumber evidence="6">3.6.4.12</ecNumber>
    </submittedName>
</protein>
<accession>A0A841FVE2</accession>
<dbReference type="GO" id="GO:0006139">
    <property type="term" value="P:nucleobase-containing compound metabolic process"/>
    <property type="evidence" value="ECO:0007669"/>
    <property type="project" value="InterPro"/>
</dbReference>
<dbReference type="PANTHER" id="PTHR11472">
    <property type="entry name" value="DNA REPAIR DEAD HELICASE RAD3/XP-D SUBFAMILY MEMBER"/>
    <property type="match status" value="1"/>
</dbReference>
<evidence type="ECO:0000259" key="5">
    <source>
        <dbReference type="PROSITE" id="PS51193"/>
    </source>
</evidence>
<evidence type="ECO:0000256" key="1">
    <source>
        <dbReference type="ARBA" id="ARBA00022741"/>
    </source>
</evidence>
<name>A0A841FVE2_9ACTN</name>
<dbReference type="EC" id="3.6.4.12" evidence="6"/>
<evidence type="ECO:0000256" key="2">
    <source>
        <dbReference type="ARBA" id="ARBA00022801"/>
    </source>
</evidence>